<comment type="caution">
    <text evidence="2">The sequence shown here is derived from an EMBL/GenBank/DDBJ whole genome shotgun (WGS) entry which is preliminary data.</text>
</comment>
<evidence type="ECO:0000313" key="3">
    <source>
        <dbReference type="Proteomes" id="UP000633365"/>
    </source>
</evidence>
<dbReference type="AlphaFoldDB" id="A0A934TZD9"/>
<dbReference type="Proteomes" id="UP000633365">
    <property type="component" value="Unassembled WGS sequence"/>
</dbReference>
<proteinExistence type="predicted"/>
<evidence type="ECO:0000259" key="1">
    <source>
        <dbReference type="Pfam" id="PF12682"/>
    </source>
</evidence>
<dbReference type="Gene3D" id="3.40.50.360">
    <property type="match status" value="1"/>
</dbReference>
<dbReference type="Pfam" id="PF12682">
    <property type="entry name" value="Flavodoxin_4"/>
    <property type="match status" value="1"/>
</dbReference>
<organism evidence="2 3">
    <name type="scientific">Ruminococcus difficilis</name>
    <dbReference type="NCBI Taxonomy" id="2763069"/>
    <lineage>
        <taxon>Bacteria</taxon>
        <taxon>Bacillati</taxon>
        <taxon>Bacillota</taxon>
        <taxon>Clostridia</taxon>
        <taxon>Eubacteriales</taxon>
        <taxon>Oscillospiraceae</taxon>
        <taxon>Ruminococcus</taxon>
    </lineage>
</organism>
<reference evidence="2" key="1">
    <citation type="submission" date="2021-01" db="EMBL/GenBank/DDBJ databases">
        <title>Genome public.</title>
        <authorList>
            <person name="Liu C."/>
            <person name="Sun Q."/>
        </authorList>
    </citation>
    <scope>NUCLEOTIDE SEQUENCE</scope>
    <source>
        <strain evidence="2">M6</strain>
    </source>
</reference>
<name>A0A934TZD9_9FIRM</name>
<keyword evidence="3" id="KW-1185">Reference proteome</keyword>
<dbReference type="EMBL" id="JAEQMG010000035">
    <property type="protein sequence ID" value="MBK6087520.1"/>
    <property type="molecule type" value="Genomic_DNA"/>
</dbReference>
<dbReference type="GO" id="GO:0016651">
    <property type="term" value="F:oxidoreductase activity, acting on NAD(P)H"/>
    <property type="evidence" value="ECO:0007669"/>
    <property type="project" value="UniProtKB-ARBA"/>
</dbReference>
<dbReference type="InterPro" id="IPR029039">
    <property type="entry name" value="Flavoprotein-like_sf"/>
</dbReference>
<feature type="domain" description="Flavodoxin-like" evidence="1">
    <location>
        <begin position="26"/>
        <end position="165"/>
    </location>
</feature>
<dbReference type="PANTHER" id="PTHR39201">
    <property type="entry name" value="EXPORTED PROTEIN-RELATED"/>
    <property type="match status" value="1"/>
</dbReference>
<gene>
    <name evidence="2" type="ORF">JKK62_02445</name>
</gene>
<dbReference type="GO" id="GO:0010181">
    <property type="term" value="F:FMN binding"/>
    <property type="evidence" value="ECO:0007669"/>
    <property type="project" value="InterPro"/>
</dbReference>
<sequence>MKSLVIYYSRRGQNYVNGSVKNLVKGNAEIITEFIKDAIDADVFEVDTVKPYDKDYMVCIEEAKAELRAKARPELKEMLNDISEYDNIFIVGPNWWGIYPMALYTQLEALDFTGKTVHYVVTHEGSALGGVPKTISASCKGAKIGASLAVHGGSASGSEKQVTDWATKAVR</sequence>
<dbReference type="SUPFAM" id="SSF52218">
    <property type="entry name" value="Flavoproteins"/>
    <property type="match status" value="1"/>
</dbReference>
<dbReference type="RefSeq" id="WP_201426818.1">
    <property type="nucleotide sequence ID" value="NZ_JAEQMG010000035.1"/>
</dbReference>
<protein>
    <submittedName>
        <fullName evidence="2">NAD(P)H-dependent oxidoreductase</fullName>
    </submittedName>
</protein>
<accession>A0A934TZD9</accession>
<evidence type="ECO:0000313" key="2">
    <source>
        <dbReference type="EMBL" id="MBK6087520.1"/>
    </source>
</evidence>
<dbReference type="InterPro" id="IPR008254">
    <property type="entry name" value="Flavodoxin/NO_synth"/>
</dbReference>
<dbReference type="PANTHER" id="PTHR39201:SF1">
    <property type="entry name" value="FLAVODOXIN-LIKE DOMAIN-CONTAINING PROTEIN"/>
    <property type="match status" value="1"/>
</dbReference>